<proteinExistence type="predicted"/>
<evidence type="ECO:0008006" key="3">
    <source>
        <dbReference type="Google" id="ProtNLM"/>
    </source>
</evidence>
<dbReference type="Proteomes" id="UP001415857">
    <property type="component" value="Unassembled WGS sequence"/>
</dbReference>
<protein>
    <recommendedName>
        <fullName evidence="3">RNase H type-1 domain-containing protein</fullName>
    </recommendedName>
</protein>
<evidence type="ECO:0000313" key="2">
    <source>
        <dbReference type="Proteomes" id="UP001415857"/>
    </source>
</evidence>
<name>A0AAP0RJV2_LIQFO</name>
<evidence type="ECO:0000313" key="1">
    <source>
        <dbReference type="EMBL" id="KAK9279389.1"/>
    </source>
</evidence>
<reference evidence="1 2" key="1">
    <citation type="journal article" date="2024" name="Plant J.">
        <title>Genome sequences and population genomics reveal climatic adaptation and genomic divergence between two closely related sweetgum species.</title>
        <authorList>
            <person name="Xu W.Q."/>
            <person name="Ren C.Q."/>
            <person name="Zhang X.Y."/>
            <person name="Comes H.P."/>
            <person name="Liu X.H."/>
            <person name="Li Y.G."/>
            <person name="Kettle C.J."/>
            <person name="Jalonen R."/>
            <person name="Gaisberger H."/>
            <person name="Ma Y.Z."/>
            <person name="Qiu Y.X."/>
        </authorList>
    </citation>
    <scope>NUCLEOTIDE SEQUENCE [LARGE SCALE GENOMIC DNA]</scope>
    <source>
        <strain evidence="1">Hangzhou</strain>
    </source>
</reference>
<dbReference type="EMBL" id="JBBPBK010000008">
    <property type="protein sequence ID" value="KAK9279389.1"/>
    <property type="molecule type" value="Genomic_DNA"/>
</dbReference>
<accession>A0AAP0RJV2</accession>
<keyword evidence="2" id="KW-1185">Reference proteome</keyword>
<dbReference type="AlphaFoldDB" id="A0AAP0RJV2"/>
<gene>
    <name evidence="1" type="ORF">L1049_013068</name>
</gene>
<comment type="caution">
    <text evidence="1">The sequence shown here is derived from an EMBL/GenBank/DDBJ whole genome shotgun (WGS) entry which is preliminary data.</text>
</comment>
<organism evidence="1 2">
    <name type="scientific">Liquidambar formosana</name>
    <name type="common">Formosan gum</name>
    <dbReference type="NCBI Taxonomy" id="63359"/>
    <lineage>
        <taxon>Eukaryota</taxon>
        <taxon>Viridiplantae</taxon>
        <taxon>Streptophyta</taxon>
        <taxon>Embryophyta</taxon>
        <taxon>Tracheophyta</taxon>
        <taxon>Spermatophyta</taxon>
        <taxon>Magnoliopsida</taxon>
        <taxon>eudicotyledons</taxon>
        <taxon>Gunneridae</taxon>
        <taxon>Pentapetalae</taxon>
        <taxon>Saxifragales</taxon>
        <taxon>Altingiaceae</taxon>
        <taxon>Liquidambar</taxon>
    </lineage>
</organism>
<sequence>MKSDDQEKVLGAWLSSFPTINLGIAEAEVARLALNIAKDRDWTSCLIEGDSLKVVNAILKPYNCPWEFEVIISDIIEDL</sequence>